<dbReference type="PATRIC" id="fig|307121.4.peg.2239"/>
<evidence type="ECO:0008006" key="3">
    <source>
        <dbReference type="Google" id="ProtNLM"/>
    </source>
</evidence>
<dbReference type="Proteomes" id="UP000199393">
    <property type="component" value="Chromosome I"/>
</dbReference>
<proteinExistence type="predicted"/>
<dbReference type="RefSeq" id="WP_231922325.1">
    <property type="nucleotide sequence ID" value="NZ_JBHRWG010000003.1"/>
</dbReference>
<dbReference type="Gene3D" id="3.40.50.1000">
    <property type="entry name" value="HAD superfamily/HAD-like"/>
    <property type="match status" value="1"/>
</dbReference>
<name>A0A1C3N284_9ACTN</name>
<dbReference type="InterPro" id="IPR023214">
    <property type="entry name" value="HAD_sf"/>
</dbReference>
<protein>
    <recommendedName>
        <fullName evidence="3">Nucleotidase</fullName>
    </recommendedName>
</protein>
<organism evidence="1 2">
    <name type="scientific">Micromonospora krabiensis</name>
    <dbReference type="NCBI Taxonomy" id="307121"/>
    <lineage>
        <taxon>Bacteria</taxon>
        <taxon>Bacillati</taxon>
        <taxon>Actinomycetota</taxon>
        <taxon>Actinomycetes</taxon>
        <taxon>Micromonosporales</taxon>
        <taxon>Micromonosporaceae</taxon>
        <taxon>Micromonospora</taxon>
    </lineage>
</organism>
<evidence type="ECO:0000313" key="1">
    <source>
        <dbReference type="EMBL" id="SBV26687.1"/>
    </source>
</evidence>
<sequence>MADANLLINQVDRRAGMIVVMRLLGVDIGGVIIQPADDDEDTSFFGRNYLRTPAMPGVFEALATLSDGSFDEVHLVSKCGESTEQRTREWLAHHDFHTRTGVPTARLHFCRTRPAKAPIARELGLTHFVDDRLEVLGYLDSVPHRYLFRPRPTEVDAHAAHLPGVHRVESWPELVTALRGG</sequence>
<dbReference type="EMBL" id="LT598496">
    <property type="protein sequence ID" value="SBV26687.1"/>
    <property type="molecule type" value="Genomic_DNA"/>
</dbReference>
<reference evidence="2" key="1">
    <citation type="submission" date="2016-06" db="EMBL/GenBank/DDBJ databases">
        <authorList>
            <person name="Varghese N."/>
        </authorList>
    </citation>
    <scope>NUCLEOTIDE SEQUENCE [LARGE SCALE GENOMIC DNA]</scope>
    <source>
        <strain evidence="2">DSM 45344</strain>
    </source>
</reference>
<evidence type="ECO:0000313" key="2">
    <source>
        <dbReference type="Proteomes" id="UP000199393"/>
    </source>
</evidence>
<dbReference type="AlphaFoldDB" id="A0A1C3N284"/>
<gene>
    <name evidence="1" type="ORF">GA0070620_2181</name>
</gene>
<keyword evidence="2" id="KW-1185">Reference proteome</keyword>
<accession>A0A1C3N284</accession>